<dbReference type="RefSeq" id="WP_303281256.1">
    <property type="nucleotide sequence ID" value="NZ_BAABCZ010000016.1"/>
</dbReference>
<name>A0ABT8WYH0_9FLAO</name>
<sequence length="477" mass="54458">MMNKLNYINIGDNGTFKESGQVKSFPEDVDLIFEHLRNNEIRNITVHVHGGLVNEKSGMAVAKMMTPVYSEVGSHPITFVWESGLFETIEDRIMTIHKTKIFKWILKKAAKVVAKKYGLSIDGKGGNDIKDIDIEKELEKEEPFAFLDAMDEGTRGGLFYNSIEELEMDKLSFENEIRKEAQNDPEFEELIASDTDGILLFSEDIKNDINDEASRGWGTLLVTLGKVTWRIVKRFVQKRDHGGMATIFEELLRELYIDDLGAWVWDGMKLKAKEMWNSNTGLSGDNLHAGRYFFGQLEDYINENPSTKVNLVGHSAGAIVICHFLNLVVSENRNCSFETISFLAPACKVELFNSHIVDNSSKFKRFRMFTMSDHYETRDHLLGKIYPRSLLYLISGFLENGYDEYILGLERHIEAVKPYNKPELQKANEFIYSPSEERIVFSVTNTTAPNGKRSESKKHGDFDNDPATQQSLQTIIR</sequence>
<comment type="caution">
    <text evidence="2">The sequence shown here is derived from an EMBL/GenBank/DDBJ whole genome shotgun (WGS) entry which is preliminary data.</text>
</comment>
<accession>A0ABT8WYH0</accession>
<evidence type="ECO:0008006" key="4">
    <source>
        <dbReference type="Google" id="ProtNLM"/>
    </source>
</evidence>
<evidence type="ECO:0000256" key="1">
    <source>
        <dbReference type="SAM" id="MobiDB-lite"/>
    </source>
</evidence>
<reference evidence="2" key="1">
    <citation type="submission" date="2023-07" db="EMBL/GenBank/DDBJ databases">
        <title>Two novel species in the genus Flavivirga.</title>
        <authorList>
            <person name="Kwon K."/>
        </authorList>
    </citation>
    <scope>NUCLEOTIDE SEQUENCE</scope>
    <source>
        <strain evidence="2">KACC 14157</strain>
    </source>
</reference>
<dbReference type="InterPro" id="IPR029058">
    <property type="entry name" value="AB_hydrolase_fold"/>
</dbReference>
<protein>
    <recommendedName>
        <fullName evidence="4">Alpha/beta hydrolase</fullName>
    </recommendedName>
</protein>
<feature type="compositionally biased region" description="Basic and acidic residues" evidence="1">
    <location>
        <begin position="452"/>
        <end position="462"/>
    </location>
</feature>
<feature type="compositionally biased region" description="Polar residues" evidence="1">
    <location>
        <begin position="466"/>
        <end position="477"/>
    </location>
</feature>
<dbReference type="SUPFAM" id="SSF53474">
    <property type="entry name" value="alpha/beta-Hydrolases"/>
    <property type="match status" value="1"/>
</dbReference>
<organism evidence="2 3">
    <name type="scientific">Flavivirga amylovorans</name>
    <dbReference type="NCBI Taxonomy" id="870486"/>
    <lineage>
        <taxon>Bacteria</taxon>
        <taxon>Pseudomonadati</taxon>
        <taxon>Bacteroidota</taxon>
        <taxon>Flavobacteriia</taxon>
        <taxon>Flavobacteriales</taxon>
        <taxon>Flavobacteriaceae</taxon>
        <taxon>Flavivirga</taxon>
    </lineage>
</organism>
<evidence type="ECO:0000313" key="3">
    <source>
        <dbReference type="Proteomes" id="UP001176891"/>
    </source>
</evidence>
<feature type="region of interest" description="Disordered" evidence="1">
    <location>
        <begin position="445"/>
        <end position="477"/>
    </location>
</feature>
<evidence type="ECO:0000313" key="2">
    <source>
        <dbReference type="EMBL" id="MDO5986741.1"/>
    </source>
</evidence>
<gene>
    <name evidence="2" type="ORF">Q4Q39_04900</name>
</gene>
<dbReference type="Proteomes" id="UP001176891">
    <property type="component" value="Unassembled WGS sequence"/>
</dbReference>
<keyword evidence="3" id="KW-1185">Reference proteome</keyword>
<dbReference type="EMBL" id="JAUOEM010000001">
    <property type="protein sequence ID" value="MDO5986741.1"/>
    <property type="molecule type" value="Genomic_DNA"/>
</dbReference>
<proteinExistence type="predicted"/>